<dbReference type="Proteomes" id="UP001138500">
    <property type="component" value="Unassembled WGS sequence"/>
</dbReference>
<sequence>MDGLTQEKIQSLSDLDLAILVSLISSQHCIVSTERSATSDLRDELRLTCNETFGLQTAVVDCAKGTTADDFNEALLVDVVDEFDDAPEDCRQSPQPGLHVDFSPLRHNSYGRLGSIGNGLDERRIADVVIASHLDLADANVQVQALELLRTRRIFTRTSMHVAPKDFLLVVILSKPVARLSHHLNDMFAMSHYHADEDGLPHLEEGTIEKPAMPMFSPDEIKNLRNLVDKVKLSGEVRQYLHNVVVFMRMSRYVKGGVTAASSRHLRALAMALAPLHGLDFVTPSLVALGARKVYPHRLVLATAETEKSLQWGGDPEAVRDLLEGVTVDDAIEDVLGSFETPL</sequence>
<dbReference type="OrthoDB" id="444631at2759"/>
<accession>A0A9W7SQE5</accession>
<proteinExistence type="predicted"/>
<dbReference type="Gene3D" id="1.10.8.80">
    <property type="entry name" value="Magnesium chelatase subunit I, C-Terminal domain"/>
    <property type="match status" value="1"/>
</dbReference>
<protein>
    <recommendedName>
        <fullName evidence="3">Magnesium chelatase</fullName>
    </recommendedName>
</protein>
<dbReference type="AlphaFoldDB" id="A0A9W7SQE5"/>
<name>A0A9W7SQE5_9PEZI</name>
<organism evidence="1 2">
    <name type="scientific">Teratosphaeria destructans</name>
    <dbReference type="NCBI Taxonomy" id="418781"/>
    <lineage>
        <taxon>Eukaryota</taxon>
        <taxon>Fungi</taxon>
        <taxon>Dikarya</taxon>
        <taxon>Ascomycota</taxon>
        <taxon>Pezizomycotina</taxon>
        <taxon>Dothideomycetes</taxon>
        <taxon>Dothideomycetidae</taxon>
        <taxon>Mycosphaerellales</taxon>
        <taxon>Teratosphaeriaceae</taxon>
        <taxon>Teratosphaeria</taxon>
    </lineage>
</organism>
<gene>
    <name evidence="1" type="ORF">Tdes44962_MAKER10015</name>
</gene>
<dbReference type="PANTHER" id="PTHR11603:SF132">
    <property type="entry name" value="C2H2-TYPE DOMAIN-CONTAINING PROTEIN"/>
    <property type="match status" value="1"/>
</dbReference>
<dbReference type="PANTHER" id="PTHR11603">
    <property type="entry name" value="AAA FAMILY ATPASE"/>
    <property type="match status" value="1"/>
</dbReference>
<dbReference type="InterPro" id="IPR052041">
    <property type="entry name" value="Nucleic_acid_metab_PIN/TRAM"/>
</dbReference>
<reference evidence="1 2" key="1">
    <citation type="journal article" date="2018" name="IMA Fungus">
        <title>IMA Genome-F 10: Nine draft genome sequences of Claviceps purpurea s.lat., including C. arundinis, C. humidiphila, and C. cf. spartinae, pseudomolecules for the pitch canker pathogen Fusarium circinatum, draft genome of Davidsoniella eucalypti, Grosmannia galeiformis, Quambalaria eucalypti, and Teratosphaeria destructans.</title>
        <authorList>
            <person name="Wingfield B.D."/>
            <person name="Liu M."/>
            <person name="Nguyen H.D."/>
            <person name="Lane F.A."/>
            <person name="Morgan S.W."/>
            <person name="De Vos L."/>
            <person name="Wilken P.M."/>
            <person name="Duong T.A."/>
            <person name="Aylward J."/>
            <person name="Coetzee M.P."/>
            <person name="Dadej K."/>
            <person name="De Beer Z.W."/>
            <person name="Findlay W."/>
            <person name="Havenga M."/>
            <person name="Kolarik M."/>
            <person name="Menzies J.G."/>
            <person name="Naidoo K."/>
            <person name="Pochopski O."/>
            <person name="Shoukouhi P."/>
            <person name="Santana Q.C."/>
            <person name="Seifert K.A."/>
            <person name="Soal N."/>
            <person name="Steenkamp E.T."/>
            <person name="Tatham C.T."/>
            <person name="van der Nest M.A."/>
            <person name="Wingfield M.J."/>
        </authorList>
    </citation>
    <scope>NUCLEOTIDE SEQUENCE [LARGE SCALE GENOMIC DNA]</scope>
    <source>
        <strain evidence="1">CMW44962</strain>
    </source>
</reference>
<evidence type="ECO:0000313" key="1">
    <source>
        <dbReference type="EMBL" id="KAH9826632.1"/>
    </source>
</evidence>
<dbReference type="EMBL" id="RIBY02001973">
    <property type="protein sequence ID" value="KAH9826632.1"/>
    <property type="molecule type" value="Genomic_DNA"/>
</dbReference>
<evidence type="ECO:0008006" key="3">
    <source>
        <dbReference type="Google" id="ProtNLM"/>
    </source>
</evidence>
<reference evidence="1 2" key="2">
    <citation type="journal article" date="2021" name="Curr. Genet.">
        <title>Genetic response to nitrogen starvation in the aggressive Eucalyptus foliar pathogen Teratosphaeria destructans.</title>
        <authorList>
            <person name="Havenga M."/>
            <person name="Wingfield B.D."/>
            <person name="Wingfield M.J."/>
            <person name="Dreyer L.L."/>
            <person name="Roets F."/>
            <person name="Aylward J."/>
        </authorList>
    </citation>
    <scope>NUCLEOTIDE SEQUENCE [LARGE SCALE GENOMIC DNA]</scope>
    <source>
        <strain evidence="1">CMW44962</strain>
    </source>
</reference>
<keyword evidence="2" id="KW-1185">Reference proteome</keyword>
<comment type="caution">
    <text evidence="1">The sequence shown here is derived from an EMBL/GenBank/DDBJ whole genome shotgun (WGS) entry which is preliminary data.</text>
</comment>
<evidence type="ECO:0000313" key="2">
    <source>
        <dbReference type="Proteomes" id="UP001138500"/>
    </source>
</evidence>